<sequence length="196" mass="21905">MAIDARYRALPYEPLLGRAMRDREAAEDAIQFFDSLATEDVANSQYRDDPIWLELAPVARRIVRERPGILERCFSTRAWDAVYWLLAPNRRNQEGRNPTGLAEIAVFGAEPFSSGATAGQGIPLRFVRPDTARTVAEFVESSLESVARLCDLDAMEAAGVYKGPQDRDHLLDLLGRYVDLYRSAADLGECVLVKLD</sequence>
<dbReference type="InterPro" id="IPR035944">
    <property type="entry name" value="YfbM-like_sf"/>
</dbReference>
<gene>
    <name evidence="1" type="ORF">H0264_10410</name>
</gene>
<proteinExistence type="predicted"/>
<evidence type="ECO:0000313" key="1">
    <source>
        <dbReference type="EMBL" id="QLY32604.1"/>
    </source>
</evidence>
<accession>A0A7D6Z685</accession>
<dbReference type="EMBL" id="CP059399">
    <property type="protein sequence ID" value="QLY32604.1"/>
    <property type="molecule type" value="Genomic_DNA"/>
</dbReference>
<reference evidence="1 2" key="1">
    <citation type="submission" date="2020-07" db="EMBL/GenBank/DDBJ databases">
        <authorList>
            <person name="Zhuang K."/>
            <person name="Ran Y."/>
        </authorList>
    </citation>
    <scope>NUCLEOTIDE SEQUENCE [LARGE SCALE GENOMIC DNA]</scope>
    <source>
        <strain evidence="1 2">WCH-YHL-001</strain>
    </source>
</reference>
<dbReference type="Gene3D" id="3.40.1760.10">
    <property type="entry name" value="YfbM-like super family"/>
    <property type="match status" value="1"/>
</dbReference>
<dbReference type="AlphaFoldDB" id="A0A7D6Z685"/>
<dbReference type="InterPro" id="IPR015068">
    <property type="entry name" value="DUF1877"/>
</dbReference>
<name>A0A7D6Z685_9NOCA</name>
<dbReference type="KEGG" id="nhu:H0264_10410"/>
<protein>
    <submittedName>
        <fullName evidence="1">DUF1877 family protein</fullName>
    </submittedName>
</protein>
<dbReference type="Pfam" id="PF08974">
    <property type="entry name" value="DUF1877"/>
    <property type="match status" value="1"/>
</dbReference>
<dbReference type="RefSeq" id="WP_181583769.1">
    <property type="nucleotide sequence ID" value="NZ_CP059399.1"/>
</dbReference>
<keyword evidence="2" id="KW-1185">Reference proteome</keyword>
<evidence type="ECO:0000313" key="2">
    <source>
        <dbReference type="Proteomes" id="UP000515512"/>
    </source>
</evidence>
<organism evidence="1 2">
    <name type="scientific">Nocardia huaxiensis</name>
    <dbReference type="NCBI Taxonomy" id="2755382"/>
    <lineage>
        <taxon>Bacteria</taxon>
        <taxon>Bacillati</taxon>
        <taxon>Actinomycetota</taxon>
        <taxon>Actinomycetes</taxon>
        <taxon>Mycobacteriales</taxon>
        <taxon>Nocardiaceae</taxon>
        <taxon>Nocardia</taxon>
    </lineage>
</organism>
<dbReference type="Proteomes" id="UP000515512">
    <property type="component" value="Chromosome"/>
</dbReference>